<accession>A0A7I4YA01</accession>
<dbReference type="OMA" id="IGWEPPR"/>
<dbReference type="PROSITE" id="PS51269">
    <property type="entry name" value="COMM"/>
    <property type="match status" value="1"/>
</dbReference>
<dbReference type="GO" id="GO:0006814">
    <property type="term" value="P:sodium ion transport"/>
    <property type="evidence" value="ECO:0007669"/>
    <property type="project" value="InterPro"/>
</dbReference>
<evidence type="ECO:0000313" key="4">
    <source>
        <dbReference type="Proteomes" id="UP000025227"/>
    </source>
</evidence>
<dbReference type="InterPro" id="IPR037355">
    <property type="entry name" value="COMMD3"/>
</dbReference>
<dbReference type="WBParaSite" id="HCON_00074800-00001">
    <property type="protein sequence ID" value="HCON_00074800-00001"/>
    <property type="gene ID" value="HCON_00074800"/>
</dbReference>
<evidence type="ECO:0000313" key="5">
    <source>
        <dbReference type="WBParaSite" id="HCON_00074800-00001"/>
    </source>
</evidence>
<organism evidence="4 5">
    <name type="scientific">Haemonchus contortus</name>
    <name type="common">Barber pole worm</name>
    <dbReference type="NCBI Taxonomy" id="6289"/>
    <lineage>
        <taxon>Eukaryota</taxon>
        <taxon>Metazoa</taxon>
        <taxon>Ecdysozoa</taxon>
        <taxon>Nematoda</taxon>
        <taxon>Chromadorea</taxon>
        <taxon>Rhabditida</taxon>
        <taxon>Rhabditina</taxon>
        <taxon>Rhabditomorpha</taxon>
        <taxon>Strongyloidea</taxon>
        <taxon>Trichostrongylidae</taxon>
        <taxon>Haemonchus</taxon>
    </lineage>
</organism>
<evidence type="ECO:0000259" key="3">
    <source>
        <dbReference type="PROSITE" id="PS51269"/>
    </source>
</evidence>
<proteinExistence type="inferred from homology"/>
<evidence type="ECO:0000256" key="1">
    <source>
        <dbReference type="ARBA" id="ARBA00016548"/>
    </source>
</evidence>
<comment type="similarity">
    <text evidence="2">Belongs to the COMM domain-containing protein 3 family.</text>
</comment>
<sequence>MRGKGIDLLKELLASGEAPSESEALPLTRKMSEILLYNQKWTPEICSERVATCILVVLTDAARENWPVDLLREVMDSDHPLCNAIAEVHEEIVEELRTVLERVGWDYPELVNLEWSVRNVVQTELLNRISDPVVSFKLHVLPSYQEQWQPIEFHCDVNQFQDLHSKVKDAMNVLEQLKTKGASLR</sequence>
<dbReference type="Pfam" id="PF07258">
    <property type="entry name" value="COMM_domain"/>
    <property type="match status" value="1"/>
</dbReference>
<dbReference type="PANTHER" id="PTHR31159">
    <property type="entry name" value="COMM DOMAIN-CONTAINING PROTEIN 3"/>
    <property type="match status" value="1"/>
</dbReference>
<evidence type="ECO:0000256" key="2">
    <source>
        <dbReference type="ARBA" id="ARBA00093469"/>
    </source>
</evidence>
<dbReference type="OrthoDB" id="10262892at2759"/>
<name>A0A7I4YA01_HAECO</name>
<protein>
    <recommendedName>
        <fullName evidence="1">COMM domain-containing protein 3</fullName>
    </recommendedName>
</protein>
<keyword evidence="4" id="KW-1185">Reference proteome</keyword>
<dbReference type="InterPro" id="IPR017920">
    <property type="entry name" value="COMM"/>
</dbReference>
<feature type="domain" description="COMM" evidence="3">
    <location>
        <begin position="109"/>
        <end position="178"/>
    </location>
</feature>
<dbReference type="AlphaFoldDB" id="A0A7I4YA01"/>
<reference evidence="5" key="1">
    <citation type="submission" date="2020-12" db="UniProtKB">
        <authorList>
            <consortium name="WormBaseParasite"/>
        </authorList>
    </citation>
    <scope>IDENTIFICATION</scope>
    <source>
        <strain evidence="5">MHco3</strain>
    </source>
</reference>
<dbReference type="PANTHER" id="PTHR31159:SF1">
    <property type="entry name" value="COMM DOMAIN-CONTAINING PROTEIN 3"/>
    <property type="match status" value="1"/>
</dbReference>
<dbReference type="Proteomes" id="UP000025227">
    <property type="component" value="Unplaced"/>
</dbReference>